<keyword evidence="6" id="KW-0539">Nucleus</keyword>
<name>A0A2J6TCH4_9HELO</name>
<protein>
    <recommendedName>
        <fullName evidence="9">C2H2-type domain-containing protein</fullName>
    </recommendedName>
</protein>
<evidence type="ECO:0000256" key="5">
    <source>
        <dbReference type="ARBA" id="ARBA00022833"/>
    </source>
</evidence>
<gene>
    <name evidence="10" type="ORF">K444DRAFT_612416</name>
</gene>
<dbReference type="Pfam" id="PF00096">
    <property type="entry name" value="zf-C2H2"/>
    <property type="match status" value="2"/>
</dbReference>
<feature type="region of interest" description="Disordered" evidence="8">
    <location>
        <begin position="68"/>
        <end position="107"/>
    </location>
</feature>
<dbReference type="EMBL" id="KZ613788">
    <property type="protein sequence ID" value="PMD60725.1"/>
    <property type="molecule type" value="Genomic_DNA"/>
</dbReference>
<dbReference type="GO" id="GO:0006351">
    <property type="term" value="P:DNA-templated transcription"/>
    <property type="evidence" value="ECO:0007669"/>
    <property type="project" value="InterPro"/>
</dbReference>
<dbReference type="GO" id="GO:0000785">
    <property type="term" value="C:chromatin"/>
    <property type="evidence" value="ECO:0007669"/>
    <property type="project" value="TreeGrafter"/>
</dbReference>
<accession>A0A2J6TCH4</accession>
<dbReference type="PANTHER" id="PTHR40626">
    <property type="entry name" value="MIP31509P"/>
    <property type="match status" value="1"/>
</dbReference>
<dbReference type="Gene3D" id="3.30.160.60">
    <property type="entry name" value="Classic Zinc Finger"/>
    <property type="match status" value="1"/>
</dbReference>
<sequence length="713" mass="79726">MSASVANAEPAAPSSRLQPFQCHVCGCRFTRHENLKRHAAIHSRGGGEASLPCDYCQTTFSRRDLRFRHMKRKHPDQLERRAANGREEDPAVARKSRESSRLQESVSFSALPSEIPFSLQPQHSLKGMEVEMDNWVGRMDLPQTQPQLDHGALDQLSPSHIINPSTSLVTRSEEATHNSTSGLVQQPSTSEPRHIDPFAQETVGFGRSLSLEPSGFDSTYHFDGRVHSDSQSVFTAASPSGSSPASYIPLGLSSRDVSYLQDDWFPSPSQSARGYHLYFSHVSQFAPFLHRPTFDATETPRHLGLSMLCLAYQHGEDPDCGEEAGSGARLSQRCFHRARVVAASEEEREGDLAHTISLVQTYWMLQVYVMMYLCGADSAYGHKMHSRMISLTRFGGLTQPIPVESTATEDLDDLWREFIKAESQKRTLLAVHQLDALWYQLFSIPRSLSHLEIKHDLPCREDCWTAFSSALWAHRQLAARQSIPLVPYSDAVRIFLSPGPDIDSLPEFDLYGAINIAQFLLSSAREVSGWSTMTGRLSLERFEPLQSSLVALERLIRPQGETAKSTHAASCEATWEMAMLELLVWSPSHTSGIVGGSVDTFLTQSTYLASSYQSIHEPSTKNAVQPHIDWFLHYLDTAPTFDAEPPWLILYAYKAFLIAWQLLREGVPGAMRVVRVCDGDVHGALTWARKGFQRKHRQQLSQLIGSCLDMLEG</sequence>
<reference evidence="10 11" key="1">
    <citation type="submission" date="2016-04" db="EMBL/GenBank/DDBJ databases">
        <title>A degradative enzymes factory behind the ericoid mycorrhizal symbiosis.</title>
        <authorList>
            <consortium name="DOE Joint Genome Institute"/>
            <person name="Martino E."/>
            <person name="Morin E."/>
            <person name="Grelet G."/>
            <person name="Kuo A."/>
            <person name="Kohler A."/>
            <person name="Daghino S."/>
            <person name="Barry K."/>
            <person name="Choi C."/>
            <person name="Cichocki N."/>
            <person name="Clum A."/>
            <person name="Copeland A."/>
            <person name="Hainaut M."/>
            <person name="Haridas S."/>
            <person name="Labutti K."/>
            <person name="Lindquist E."/>
            <person name="Lipzen A."/>
            <person name="Khouja H.-R."/>
            <person name="Murat C."/>
            <person name="Ohm R."/>
            <person name="Olson A."/>
            <person name="Spatafora J."/>
            <person name="Veneault-Fourrey C."/>
            <person name="Henrissat B."/>
            <person name="Grigoriev I."/>
            <person name="Martin F."/>
            <person name="Perotto S."/>
        </authorList>
    </citation>
    <scope>NUCLEOTIDE SEQUENCE [LARGE SCALE GENOMIC DNA]</scope>
    <source>
        <strain evidence="10 11">E</strain>
    </source>
</reference>
<evidence type="ECO:0000256" key="6">
    <source>
        <dbReference type="ARBA" id="ARBA00023242"/>
    </source>
</evidence>
<feature type="compositionally biased region" description="Basic and acidic residues" evidence="8">
    <location>
        <begin position="75"/>
        <end position="101"/>
    </location>
</feature>
<evidence type="ECO:0000256" key="4">
    <source>
        <dbReference type="ARBA" id="ARBA00022771"/>
    </source>
</evidence>
<evidence type="ECO:0000313" key="11">
    <source>
        <dbReference type="Proteomes" id="UP000235371"/>
    </source>
</evidence>
<organism evidence="10 11">
    <name type="scientific">Hyaloscypha bicolor E</name>
    <dbReference type="NCBI Taxonomy" id="1095630"/>
    <lineage>
        <taxon>Eukaryota</taxon>
        <taxon>Fungi</taxon>
        <taxon>Dikarya</taxon>
        <taxon>Ascomycota</taxon>
        <taxon>Pezizomycotina</taxon>
        <taxon>Leotiomycetes</taxon>
        <taxon>Helotiales</taxon>
        <taxon>Hyaloscyphaceae</taxon>
        <taxon>Hyaloscypha</taxon>
        <taxon>Hyaloscypha bicolor</taxon>
    </lineage>
</organism>
<dbReference type="InterPro" id="IPR013087">
    <property type="entry name" value="Znf_C2H2_type"/>
</dbReference>
<dbReference type="PROSITE" id="PS50157">
    <property type="entry name" value="ZINC_FINGER_C2H2_2"/>
    <property type="match status" value="1"/>
</dbReference>
<dbReference type="SMART" id="SM00355">
    <property type="entry name" value="ZnF_C2H2"/>
    <property type="match status" value="2"/>
</dbReference>
<dbReference type="GO" id="GO:0000981">
    <property type="term" value="F:DNA-binding transcription factor activity, RNA polymerase II-specific"/>
    <property type="evidence" value="ECO:0007669"/>
    <property type="project" value="InterPro"/>
</dbReference>
<feature type="domain" description="C2H2-type" evidence="9">
    <location>
        <begin position="20"/>
        <end position="43"/>
    </location>
</feature>
<dbReference type="GO" id="GO:0000978">
    <property type="term" value="F:RNA polymerase II cis-regulatory region sequence-specific DNA binding"/>
    <property type="evidence" value="ECO:0007669"/>
    <property type="project" value="InterPro"/>
</dbReference>
<dbReference type="InterPro" id="IPR007219">
    <property type="entry name" value="XnlR_reg_dom"/>
</dbReference>
<dbReference type="GO" id="GO:0008270">
    <property type="term" value="F:zinc ion binding"/>
    <property type="evidence" value="ECO:0007669"/>
    <property type="project" value="UniProtKB-KW"/>
</dbReference>
<keyword evidence="11" id="KW-1185">Reference proteome</keyword>
<dbReference type="SUPFAM" id="SSF57667">
    <property type="entry name" value="beta-beta-alpha zinc fingers"/>
    <property type="match status" value="1"/>
</dbReference>
<keyword evidence="2" id="KW-0479">Metal-binding</keyword>
<dbReference type="PROSITE" id="PS00028">
    <property type="entry name" value="ZINC_FINGER_C2H2_1"/>
    <property type="match status" value="2"/>
</dbReference>
<evidence type="ECO:0000256" key="7">
    <source>
        <dbReference type="PROSITE-ProRule" id="PRU00042"/>
    </source>
</evidence>
<dbReference type="STRING" id="1095630.A0A2J6TCH4"/>
<evidence type="ECO:0000256" key="3">
    <source>
        <dbReference type="ARBA" id="ARBA00022737"/>
    </source>
</evidence>
<keyword evidence="5" id="KW-0862">Zinc</keyword>
<dbReference type="InParanoid" id="A0A2J6TCH4"/>
<evidence type="ECO:0000256" key="1">
    <source>
        <dbReference type="ARBA" id="ARBA00004123"/>
    </source>
</evidence>
<dbReference type="AlphaFoldDB" id="A0A2J6TCH4"/>
<dbReference type="InterPro" id="IPR036236">
    <property type="entry name" value="Znf_C2H2_sf"/>
</dbReference>
<dbReference type="Pfam" id="PF04082">
    <property type="entry name" value="Fungal_trans"/>
    <property type="match status" value="1"/>
</dbReference>
<keyword evidence="4 7" id="KW-0863">Zinc-finger</keyword>
<dbReference type="GeneID" id="36588207"/>
<dbReference type="InterPro" id="IPR051059">
    <property type="entry name" value="VerF-like"/>
</dbReference>
<proteinExistence type="predicted"/>
<keyword evidence="3" id="KW-0677">Repeat</keyword>
<evidence type="ECO:0000259" key="9">
    <source>
        <dbReference type="PROSITE" id="PS50157"/>
    </source>
</evidence>
<evidence type="ECO:0000313" key="10">
    <source>
        <dbReference type="EMBL" id="PMD60725.1"/>
    </source>
</evidence>
<dbReference type="OrthoDB" id="8117402at2759"/>
<dbReference type="Proteomes" id="UP000235371">
    <property type="component" value="Unassembled WGS sequence"/>
</dbReference>
<dbReference type="GO" id="GO:0005634">
    <property type="term" value="C:nucleus"/>
    <property type="evidence" value="ECO:0007669"/>
    <property type="project" value="UniProtKB-SubCell"/>
</dbReference>
<comment type="subcellular location">
    <subcellularLocation>
        <location evidence="1">Nucleus</location>
    </subcellularLocation>
</comment>
<evidence type="ECO:0000256" key="8">
    <source>
        <dbReference type="SAM" id="MobiDB-lite"/>
    </source>
</evidence>
<dbReference type="PANTHER" id="PTHR40626:SF11">
    <property type="entry name" value="ZINC FINGER PROTEIN YPR022C"/>
    <property type="match status" value="1"/>
</dbReference>
<evidence type="ECO:0000256" key="2">
    <source>
        <dbReference type="ARBA" id="ARBA00022723"/>
    </source>
</evidence>
<dbReference type="CDD" id="cd12148">
    <property type="entry name" value="fungal_TF_MHR"/>
    <property type="match status" value="1"/>
</dbReference>
<dbReference type="RefSeq" id="XP_024737629.1">
    <property type="nucleotide sequence ID" value="XM_024880130.1"/>
</dbReference>